<keyword evidence="6" id="KW-0472">Membrane</keyword>
<comment type="caution">
    <text evidence="11">The sequence shown here is derived from an EMBL/GenBank/DDBJ whole genome shotgun (WGS) entry which is preliminary data.</text>
</comment>
<evidence type="ECO:0000256" key="7">
    <source>
        <dbReference type="ARBA" id="ARBA00023157"/>
    </source>
</evidence>
<keyword evidence="7" id="KW-1015">Disulfide bond</keyword>
<keyword evidence="4 9" id="KW-0732">Signal</keyword>
<feature type="domain" description="MRH" evidence="10">
    <location>
        <begin position="32"/>
        <end position="152"/>
    </location>
</feature>
<dbReference type="PROSITE" id="PS51914">
    <property type="entry name" value="MRH"/>
    <property type="match status" value="1"/>
</dbReference>
<dbReference type="InterPro" id="IPR044865">
    <property type="entry name" value="MRH_dom"/>
</dbReference>
<evidence type="ECO:0000313" key="11">
    <source>
        <dbReference type="EMBL" id="CAL1533655.1"/>
    </source>
</evidence>
<reference evidence="11 12" key="1">
    <citation type="submission" date="2024-04" db="EMBL/GenBank/DDBJ databases">
        <authorList>
            <consortium name="Genoscope - CEA"/>
            <person name="William W."/>
        </authorList>
    </citation>
    <scope>NUCLEOTIDE SEQUENCE [LARGE SCALE GENOMIC DNA]</scope>
</reference>
<dbReference type="GO" id="GO:0005802">
    <property type="term" value="C:trans-Golgi network"/>
    <property type="evidence" value="ECO:0007669"/>
    <property type="project" value="TreeGrafter"/>
</dbReference>
<keyword evidence="3" id="KW-0812">Transmembrane</keyword>
<sequence length="285" mass="29734">MSEIKGLTILIVLMTLGTVTIAQDACIESRLCYCQNSDSTFIDLNPIGAKRLQTKKGLHTYELQLCEPFDLQGGCIGVYGCQIRQILPNYVSLGNTAHFTDSINITYTGGDSIAIVQLLCNAKEEEASLDFLKESPKKTFNFLLQSKYACPQSFPTTTAFAPSDSTQDTTQTDSTAEPGGSTTATSEATTGASESTAATSELTTEASEPTDTTSERTTQESEATTAASESTTGASGSTSEATATTTAASATTDTTPTTTHGGAGSFSTLTMGAILLLALLSRAVL</sequence>
<feature type="compositionally biased region" description="Low complexity" evidence="8">
    <location>
        <begin position="220"/>
        <end position="260"/>
    </location>
</feature>
<evidence type="ECO:0000256" key="9">
    <source>
        <dbReference type="SAM" id="SignalP"/>
    </source>
</evidence>
<evidence type="ECO:0000256" key="4">
    <source>
        <dbReference type="ARBA" id="ARBA00022729"/>
    </source>
</evidence>
<dbReference type="PANTHER" id="PTHR15071:SF0">
    <property type="entry name" value="MANNOSE 6-PHOSPHATE RECEPTOR-LIKE PROTEIN 1"/>
    <property type="match status" value="1"/>
</dbReference>
<evidence type="ECO:0000256" key="1">
    <source>
        <dbReference type="ARBA" id="ARBA00004308"/>
    </source>
</evidence>
<name>A0AAV2HHZ8_LYMST</name>
<keyword evidence="2" id="KW-0813">Transport</keyword>
<feature type="region of interest" description="Disordered" evidence="8">
    <location>
        <begin position="158"/>
        <end position="266"/>
    </location>
</feature>
<evidence type="ECO:0000256" key="3">
    <source>
        <dbReference type="ARBA" id="ARBA00022692"/>
    </source>
</evidence>
<evidence type="ECO:0000256" key="5">
    <source>
        <dbReference type="ARBA" id="ARBA00022989"/>
    </source>
</evidence>
<dbReference type="EMBL" id="CAXITT010000149">
    <property type="protein sequence ID" value="CAL1533655.1"/>
    <property type="molecule type" value="Genomic_DNA"/>
</dbReference>
<gene>
    <name evidence="11" type="ORF">GSLYS_00007615001</name>
</gene>
<evidence type="ECO:0000313" key="12">
    <source>
        <dbReference type="Proteomes" id="UP001497497"/>
    </source>
</evidence>
<dbReference type="GO" id="GO:0010008">
    <property type="term" value="C:endosome membrane"/>
    <property type="evidence" value="ECO:0007669"/>
    <property type="project" value="UniProtKB-SubCell"/>
</dbReference>
<evidence type="ECO:0000256" key="2">
    <source>
        <dbReference type="ARBA" id="ARBA00022448"/>
    </source>
</evidence>
<feature type="signal peptide" evidence="9">
    <location>
        <begin position="1"/>
        <end position="22"/>
    </location>
</feature>
<dbReference type="Gene3D" id="2.70.130.10">
    <property type="entry name" value="Mannose-6-phosphate receptor binding domain"/>
    <property type="match status" value="1"/>
</dbReference>
<protein>
    <recommendedName>
        <fullName evidence="10">MRH domain-containing protein</fullName>
    </recommendedName>
</protein>
<dbReference type="Proteomes" id="UP001497497">
    <property type="component" value="Unassembled WGS sequence"/>
</dbReference>
<organism evidence="11 12">
    <name type="scientific">Lymnaea stagnalis</name>
    <name type="common">Great pond snail</name>
    <name type="synonym">Helix stagnalis</name>
    <dbReference type="NCBI Taxonomy" id="6523"/>
    <lineage>
        <taxon>Eukaryota</taxon>
        <taxon>Metazoa</taxon>
        <taxon>Spiralia</taxon>
        <taxon>Lophotrochozoa</taxon>
        <taxon>Mollusca</taxon>
        <taxon>Gastropoda</taxon>
        <taxon>Heterobranchia</taxon>
        <taxon>Euthyneura</taxon>
        <taxon>Panpulmonata</taxon>
        <taxon>Hygrophila</taxon>
        <taxon>Lymnaeoidea</taxon>
        <taxon>Lymnaeidae</taxon>
        <taxon>Lymnaea</taxon>
    </lineage>
</organism>
<dbReference type="PANTHER" id="PTHR15071">
    <property type="entry name" value="MANNOSE-6-PHOSPHATE RECEPTOR FAMILY MEMBER"/>
    <property type="match status" value="1"/>
</dbReference>
<dbReference type="InterPro" id="IPR009011">
    <property type="entry name" value="Man6P_isomerase_rcpt-bd_dom_sf"/>
</dbReference>
<evidence type="ECO:0000259" key="10">
    <source>
        <dbReference type="PROSITE" id="PS51914"/>
    </source>
</evidence>
<keyword evidence="5" id="KW-1133">Transmembrane helix</keyword>
<dbReference type="GO" id="GO:0000139">
    <property type="term" value="C:Golgi membrane"/>
    <property type="evidence" value="ECO:0007669"/>
    <property type="project" value="UniProtKB-SubCell"/>
</dbReference>
<dbReference type="SUPFAM" id="SSF50911">
    <property type="entry name" value="Mannose 6-phosphate receptor domain"/>
    <property type="match status" value="1"/>
</dbReference>
<feature type="compositionally biased region" description="Low complexity" evidence="8">
    <location>
        <begin position="163"/>
        <end position="212"/>
    </location>
</feature>
<accession>A0AAV2HHZ8</accession>
<comment type="subcellular location">
    <subcellularLocation>
        <location evidence="1">Endomembrane system</location>
    </subcellularLocation>
</comment>
<feature type="chain" id="PRO_5043954346" description="MRH domain-containing protein" evidence="9">
    <location>
        <begin position="23"/>
        <end position="285"/>
    </location>
</feature>
<evidence type="ECO:0000256" key="8">
    <source>
        <dbReference type="SAM" id="MobiDB-lite"/>
    </source>
</evidence>
<proteinExistence type="predicted"/>
<evidence type="ECO:0000256" key="6">
    <source>
        <dbReference type="ARBA" id="ARBA00023136"/>
    </source>
</evidence>
<keyword evidence="12" id="KW-1185">Reference proteome</keyword>
<dbReference type="AlphaFoldDB" id="A0AAV2HHZ8"/>